<gene>
    <name evidence="2" type="ORF">JD77_04784</name>
</gene>
<sequence>MFDGRQVVARHPRLSRRYDYRDDLDHYLEILLVKPGAPAGSTALAQARAEGSFTAVHDAFWAAARTAHGEAEGTRDGVPGHHRAGLGGGCRPAGPGAPRRRARRPGASTVEAYVPHQVSDERTH</sequence>
<evidence type="ECO:0000256" key="1">
    <source>
        <dbReference type="SAM" id="MobiDB-lite"/>
    </source>
</evidence>
<evidence type="ECO:0000313" key="3">
    <source>
        <dbReference type="Proteomes" id="UP000319825"/>
    </source>
</evidence>
<evidence type="ECO:0000313" key="2">
    <source>
        <dbReference type="EMBL" id="TWH69770.1"/>
    </source>
</evidence>
<keyword evidence="3" id="KW-1185">Reference proteome</keyword>
<proteinExistence type="predicted"/>
<dbReference type="EMBL" id="VLKE01000001">
    <property type="protein sequence ID" value="TWH69770.1"/>
    <property type="molecule type" value="Genomic_DNA"/>
</dbReference>
<reference evidence="2 3" key="1">
    <citation type="submission" date="2019-07" db="EMBL/GenBank/DDBJ databases">
        <title>R&amp;d 2014.</title>
        <authorList>
            <person name="Klenk H.-P."/>
        </authorList>
    </citation>
    <scope>NUCLEOTIDE SEQUENCE [LARGE SCALE GENOMIC DNA]</scope>
    <source>
        <strain evidence="2 3">DSM 43868</strain>
    </source>
</reference>
<protein>
    <submittedName>
        <fullName evidence="2">Uncharacterized protein</fullName>
    </submittedName>
</protein>
<feature type="region of interest" description="Disordered" evidence="1">
    <location>
        <begin position="67"/>
        <end position="124"/>
    </location>
</feature>
<feature type="compositionally biased region" description="Basic and acidic residues" evidence="1">
    <location>
        <begin position="67"/>
        <end position="79"/>
    </location>
</feature>
<dbReference type="Proteomes" id="UP000319825">
    <property type="component" value="Unassembled WGS sequence"/>
</dbReference>
<accession>A0A562IFN2</accession>
<dbReference type="AlphaFoldDB" id="A0A562IFN2"/>
<organism evidence="2 3">
    <name type="scientific">Micromonospora olivasterospora</name>
    <dbReference type="NCBI Taxonomy" id="1880"/>
    <lineage>
        <taxon>Bacteria</taxon>
        <taxon>Bacillati</taxon>
        <taxon>Actinomycetota</taxon>
        <taxon>Actinomycetes</taxon>
        <taxon>Micromonosporales</taxon>
        <taxon>Micromonosporaceae</taxon>
        <taxon>Micromonospora</taxon>
    </lineage>
</organism>
<comment type="caution">
    <text evidence="2">The sequence shown here is derived from an EMBL/GenBank/DDBJ whole genome shotgun (WGS) entry which is preliminary data.</text>
</comment>
<name>A0A562IFN2_MICOL</name>